<dbReference type="OrthoDB" id="9949724at2"/>
<evidence type="ECO:0000313" key="2">
    <source>
        <dbReference type="EMBL" id="TNM71419.1"/>
    </source>
</evidence>
<dbReference type="Proteomes" id="UP000629870">
    <property type="component" value="Unassembled WGS sequence"/>
</dbReference>
<sequence>MTVMLDRERASWGIAANGISLAALVAEGGGGSARSESGQWSHLGWLAHGTLNIADPATGLRTWAAAILRVDRAGSFTALGVGR</sequence>
<protein>
    <submittedName>
        <fullName evidence="2">Uncharacterized protein</fullName>
    </submittedName>
</protein>
<evidence type="ECO:0000313" key="3">
    <source>
        <dbReference type="Proteomes" id="UP000313988"/>
    </source>
</evidence>
<dbReference type="RefSeq" id="WP_139402185.1">
    <property type="nucleotide sequence ID" value="NZ_JACHEW010000018.1"/>
</dbReference>
<gene>
    <name evidence="2" type="ORF">FHR04_07640</name>
    <name evidence="1" type="ORF">HNQ04_003051</name>
</gene>
<dbReference type="EMBL" id="VDMO01000007">
    <property type="protein sequence ID" value="TNM71419.1"/>
    <property type="molecule type" value="Genomic_DNA"/>
</dbReference>
<name>A0A5C4Y6B8_9DEIO</name>
<reference evidence="1 4" key="2">
    <citation type="submission" date="2020-08" db="EMBL/GenBank/DDBJ databases">
        <title>Genomic Encyclopedia of Type Strains, Phase IV (KMG-IV): sequencing the most valuable type-strain genomes for metagenomic binning, comparative biology and taxonomic classification.</title>
        <authorList>
            <person name="Goeker M."/>
        </authorList>
    </citation>
    <scope>NUCLEOTIDE SEQUENCE [LARGE SCALE GENOMIC DNA]</scope>
    <source>
        <strain evidence="1 4">DSM 12027</strain>
    </source>
</reference>
<keyword evidence="4" id="KW-1185">Reference proteome</keyword>
<reference evidence="2 3" key="1">
    <citation type="submission" date="2019-06" db="EMBL/GenBank/DDBJ databases">
        <title>Genome sequence of Deinococcus radiopugnans ATCC 19172.</title>
        <authorList>
            <person name="Maclea K.S."/>
            <person name="Maynard C.R."/>
        </authorList>
    </citation>
    <scope>NUCLEOTIDE SEQUENCE [LARGE SCALE GENOMIC DNA]</scope>
    <source>
        <strain evidence="2 3">ATCC 19172</strain>
    </source>
</reference>
<dbReference type="Proteomes" id="UP000313988">
    <property type="component" value="Unassembled WGS sequence"/>
</dbReference>
<evidence type="ECO:0000313" key="4">
    <source>
        <dbReference type="Proteomes" id="UP000629870"/>
    </source>
</evidence>
<proteinExistence type="predicted"/>
<evidence type="ECO:0000313" key="1">
    <source>
        <dbReference type="EMBL" id="MBB6017782.1"/>
    </source>
</evidence>
<comment type="caution">
    <text evidence="2">The sequence shown here is derived from an EMBL/GenBank/DDBJ whole genome shotgun (WGS) entry which is preliminary data.</text>
</comment>
<dbReference type="AlphaFoldDB" id="A0A5C4Y6B8"/>
<accession>A0A5C4Y6B8</accession>
<dbReference type="EMBL" id="JACHEW010000018">
    <property type="protein sequence ID" value="MBB6017782.1"/>
    <property type="molecule type" value="Genomic_DNA"/>
</dbReference>
<organism evidence="2 3">
    <name type="scientific">Deinococcus radiopugnans ATCC 19172</name>
    <dbReference type="NCBI Taxonomy" id="585398"/>
    <lineage>
        <taxon>Bacteria</taxon>
        <taxon>Thermotogati</taxon>
        <taxon>Deinococcota</taxon>
        <taxon>Deinococci</taxon>
        <taxon>Deinococcales</taxon>
        <taxon>Deinococcaceae</taxon>
        <taxon>Deinococcus</taxon>
    </lineage>
</organism>